<organism evidence="3 4">
    <name type="scientific">Monosporascus cannonballus</name>
    <dbReference type="NCBI Taxonomy" id="155416"/>
    <lineage>
        <taxon>Eukaryota</taxon>
        <taxon>Fungi</taxon>
        <taxon>Dikarya</taxon>
        <taxon>Ascomycota</taxon>
        <taxon>Pezizomycotina</taxon>
        <taxon>Sordariomycetes</taxon>
        <taxon>Xylariomycetidae</taxon>
        <taxon>Xylariales</taxon>
        <taxon>Xylariales incertae sedis</taxon>
        <taxon>Monosporascus</taxon>
    </lineage>
</organism>
<dbReference type="InterPro" id="IPR003593">
    <property type="entry name" value="AAA+_ATPase"/>
</dbReference>
<dbReference type="InterPro" id="IPR050168">
    <property type="entry name" value="AAA_ATPase_domain"/>
</dbReference>
<sequence length="560" mass="64066">MKMGLAVAGDFLSDFEKHCSQDVRSTELVLCRSLKQRYPDYYFTQIDEYACDLEGFAAHKFATCELENEDDSYAAEMSFVINPFRHERKTSPGNFASKPWFARYKYTWNGTVFLYYVVRPIGPHGFPKPYHFLLFPRDEKLTPHHLTPAAEALLQAVGIWTIELHDEVYVFDSAEWFKSRELWKSTETSSWDDVVLEPAMKDGLIEDVEGFFDSEELYKEFQVPWKRGIILHGLPGNGKTVSIKALMSRLRKRDNSIPSLYVKSFEDQCSGPQYAIKQVFGRARKMAPCLLIFEDLDSLVTEKTRSYFLNEVDGLESNDGILMIGSTNHLDKLDPAIRDRPSRFDRKYYYRLPAHAERAAYARYWKAKVDKSPRVDFPEDACEFIATITDGFSFAYLKELFIVTLLTIARGGKGDESVTEAVTPESVVVVPSVANDADGDETEKAGVGDDDNSESQAQTTQMGKKPSKRAEELKRKLEAARIRRDAVAQVELPENLQDNVLVKVIRQQIHTLLKEMDNNEISSIEENYGNVDSCEDDSKPRFKIQKITRAVRATRFERTI</sequence>
<dbReference type="Gene3D" id="3.40.50.300">
    <property type="entry name" value="P-loop containing nucleotide triphosphate hydrolases"/>
    <property type="match status" value="1"/>
</dbReference>
<gene>
    <name evidence="3" type="ORF">DL762_000338</name>
</gene>
<feature type="region of interest" description="Disordered" evidence="1">
    <location>
        <begin position="431"/>
        <end position="470"/>
    </location>
</feature>
<comment type="caution">
    <text evidence="3">The sequence shown here is derived from an EMBL/GenBank/DDBJ whole genome shotgun (WGS) entry which is preliminary data.</text>
</comment>
<dbReference type="CDD" id="cd19481">
    <property type="entry name" value="RecA-like_protease"/>
    <property type="match status" value="1"/>
</dbReference>
<dbReference type="PANTHER" id="PTHR23077">
    <property type="entry name" value="AAA-FAMILY ATPASE"/>
    <property type="match status" value="1"/>
</dbReference>
<dbReference type="InterPro" id="IPR003959">
    <property type="entry name" value="ATPase_AAA_core"/>
</dbReference>
<accession>A0ABY0HK35</accession>
<name>A0ABY0HK35_9PEZI</name>
<evidence type="ECO:0000259" key="2">
    <source>
        <dbReference type="SMART" id="SM00382"/>
    </source>
</evidence>
<protein>
    <recommendedName>
        <fullName evidence="2">AAA+ ATPase domain-containing protein</fullName>
    </recommendedName>
</protein>
<dbReference type="EMBL" id="QJNS01000006">
    <property type="protein sequence ID" value="RYO94904.1"/>
    <property type="molecule type" value="Genomic_DNA"/>
</dbReference>
<keyword evidence="4" id="KW-1185">Reference proteome</keyword>
<evidence type="ECO:0000313" key="4">
    <source>
        <dbReference type="Proteomes" id="UP000294003"/>
    </source>
</evidence>
<dbReference type="SMART" id="SM00382">
    <property type="entry name" value="AAA"/>
    <property type="match status" value="1"/>
</dbReference>
<dbReference type="InterPro" id="IPR027417">
    <property type="entry name" value="P-loop_NTPase"/>
</dbReference>
<evidence type="ECO:0000313" key="3">
    <source>
        <dbReference type="EMBL" id="RYO94904.1"/>
    </source>
</evidence>
<proteinExistence type="predicted"/>
<dbReference type="PANTHER" id="PTHR23077:SF132">
    <property type="entry name" value="ATP-DEPENDENT ZN PROTEASE"/>
    <property type="match status" value="1"/>
</dbReference>
<dbReference type="SUPFAM" id="SSF52540">
    <property type="entry name" value="P-loop containing nucleoside triphosphate hydrolases"/>
    <property type="match status" value="1"/>
</dbReference>
<reference evidence="3 4" key="1">
    <citation type="submission" date="2018-06" db="EMBL/GenBank/DDBJ databases">
        <title>Complete Genomes of Monosporascus.</title>
        <authorList>
            <person name="Robinson A.J."/>
            <person name="Natvig D.O."/>
        </authorList>
    </citation>
    <scope>NUCLEOTIDE SEQUENCE [LARGE SCALE GENOMIC DNA]</scope>
    <source>
        <strain evidence="3 4">CBS 609.92</strain>
    </source>
</reference>
<dbReference type="Pfam" id="PF00004">
    <property type="entry name" value="AAA"/>
    <property type="match status" value="1"/>
</dbReference>
<dbReference type="Proteomes" id="UP000294003">
    <property type="component" value="Unassembled WGS sequence"/>
</dbReference>
<evidence type="ECO:0000256" key="1">
    <source>
        <dbReference type="SAM" id="MobiDB-lite"/>
    </source>
</evidence>
<feature type="domain" description="AAA+ ATPase" evidence="2">
    <location>
        <begin position="225"/>
        <end position="354"/>
    </location>
</feature>